<dbReference type="PANTHER" id="PTHR43065">
    <property type="entry name" value="SENSOR HISTIDINE KINASE"/>
    <property type="match status" value="1"/>
</dbReference>
<evidence type="ECO:0000313" key="13">
    <source>
        <dbReference type="Proteomes" id="UP000006875"/>
    </source>
</evidence>
<dbReference type="Proteomes" id="UP000006875">
    <property type="component" value="Plasmid pILYOP01"/>
</dbReference>
<accession>E3HD14</accession>
<evidence type="ECO:0000313" key="12">
    <source>
        <dbReference type="EMBL" id="ADO84070.1"/>
    </source>
</evidence>
<comment type="catalytic activity">
    <reaction evidence="1">
        <text>ATP + protein L-histidine = ADP + protein N-phospho-L-histidine.</text>
        <dbReference type="EC" id="2.7.13.3"/>
    </reaction>
</comment>
<dbReference type="CDD" id="cd00130">
    <property type="entry name" value="PAS"/>
    <property type="match status" value="1"/>
</dbReference>
<dbReference type="SUPFAM" id="SSF55785">
    <property type="entry name" value="PYP-like sensor domain (PAS domain)"/>
    <property type="match status" value="1"/>
</dbReference>
<dbReference type="InterPro" id="IPR036890">
    <property type="entry name" value="HATPase_C_sf"/>
</dbReference>
<dbReference type="NCBIfam" id="TIGR00229">
    <property type="entry name" value="sensory_box"/>
    <property type="match status" value="1"/>
</dbReference>
<keyword evidence="4" id="KW-0808">Transferase</keyword>
<organism evidence="12 13">
    <name type="scientific">Ilyobacter polytropus (strain ATCC 51220 / DSM 2926 / LMG 16218 / CuHBu1)</name>
    <dbReference type="NCBI Taxonomy" id="572544"/>
    <lineage>
        <taxon>Bacteria</taxon>
        <taxon>Fusobacteriati</taxon>
        <taxon>Fusobacteriota</taxon>
        <taxon>Fusobacteriia</taxon>
        <taxon>Fusobacteriales</taxon>
        <taxon>Fusobacteriaceae</taxon>
        <taxon>Ilyobacter</taxon>
    </lineage>
</organism>
<dbReference type="Gene3D" id="1.10.287.130">
    <property type="match status" value="1"/>
</dbReference>
<dbReference type="InterPro" id="IPR004358">
    <property type="entry name" value="Sig_transdc_His_kin-like_C"/>
</dbReference>
<dbReference type="EMBL" id="CP002282">
    <property type="protein sequence ID" value="ADO84070.1"/>
    <property type="molecule type" value="Genomic_DNA"/>
</dbReference>
<dbReference type="KEGG" id="ipo:Ilyop_2310"/>
<dbReference type="InterPro" id="IPR003594">
    <property type="entry name" value="HATPase_dom"/>
</dbReference>
<dbReference type="PRINTS" id="PR00344">
    <property type="entry name" value="BCTRLSENSOR"/>
</dbReference>
<evidence type="ECO:0000259" key="11">
    <source>
        <dbReference type="PROSITE" id="PS50112"/>
    </source>
</evidence>
<keyword evidence="9" id="KW-0175">Coiled coil</keyword>
<dbReference type="Gene3D" id="3.30.450.20">
    <property type="entry name" value="PAS domain"/>
    <property type="match status" value="1"/>
</dbReference>
<proteinExistence type="predicted"/>
<dbReference type="SMART" id="SM00387">
    <property type="entry name" value="HATPase_c"/>
    <property type="match status" value="1"/>
</dbReference>
<dbReference type="InterPro" id="IPR005467">
    <property type="entry name" value="His_kinase_dom"/>
</dbReference>
<keyword evidence="12" id="KW-0614">Plasmid</keyword>
<name>E3HD14_ILYPC</name>
<feature type="domain" description="Histidine kinase" evidence="10">
    <location>
        <begin position="153"/>
        <end position="372"/>
    </location>
</feature>
<keyword evidence="8" id="KW-0902">Two-component regulatory system</keyword>
<keyword evidence="7" id="KW-0067">ATP-binding</keyword>
<dbReference type="SUPFAM" id="SSF55874">
    <property type="entry name" value="ATPase domain of HSP90 chaperone/DNA topoisomerase II/histidine kinase"/>
    <property type="match status" value="1"/>
</dbReference>
<protein>
    <recommendedName>
        <fullName evidence="2">histidine kinase</fullName>
        <ecNumber evidence="2">2.7.13.3</ecNumber>
    </recommendedName>
</protein>
<geneLocation type="plasmid" evidence="12 13">
    <name>pILYOP01</name>
</geneLocation>
<dbReference type="OrthoDB" id="81871at2"/>
<dbReference type="PROSITE" id="PS50109">
    <property type="entry name" value="HIS_KIN"/>
    <property type="match status" value="1"/>
</dbReference>
<dbReference type="EC" id="2.7.13.3" evidence="2"/>
<dbReference type="PANTHER" id="PTHR43065:SF10">
    <property type="entry name" value="PEROXIDE STRESS-ACTIVATED HISTIDINE KINASE MAK3"/>
    <property type="match status" value="1"/>
</dbReference>
<sequence>MQREYFQEIFNNVLSAMILINNKGEITYINREFSRLFGYSPDESIGKPLSDLISPQGNEKEITENIERVKKGEQVLKEVVRQGKNGELIELVVIGSPIIIKDKHVASSIVFSDMTERKENQIKLEKANKELKEATSKLIHTERISALGELTSSIAHELNQPLNNMKIVCQDILRDVAKDRLEVETIPESIEDMEEQINKMARIIDHMRIFTRRLDSNMNMEKININDPIKNMFLLIGEQLKTKNIDTVKNLNEELPRVWGSSIGLEQIFTNILINARHALEEKECKNKKIEIESFINGENEVSVSIKNNGGLIPLDIKERIFEPFFTTKEPGKGTGLGLSISKKIIEEHSGRIEIEDEGQWTKFIITLPALTGNEVK</sequence>
<dbReference type="InterPro" id="IPR036097">
    <property type="entry name" value="HisK_dim/P_sf"/>
</dbReference>
<evidence type="ECO:0000256" key="7">
    <source>
        <dbReference type="ARBA" id="ARBA00022840"/>
    </source>
</evidence>
<dbReference type="Pfam" id="PF02518">
    <property type="entry name" value="HATPase_c"/>
    <property type="match status" value="1"/>
</dbReference>
<gene>
    <name evidence="12" type="ordered locus">Ilyop_2310</name>
</gene>
<dbReference type="SMART" id="SM00388">
    <property type="entry name" value="HisKA"/>
    <property type="match status" value="1"/>
</dbReference>
<dbReference type="InterPro" id="IPR035965">
    <property type="entry name" value="PAS-like_dom_sf"/>
</dbReference>
<evidence type="ECO:0000256" key="9">
    <source>
        <dbReference type="SAM" id="Coils"/>
    </source>
</evidence>
<dbReference type="CDD" id="cd00082">
    <property type="entry name" value="HisKA"/>
    <property type="match status" value="1"/>
</dbReference>
<evidence type="ECO:0000256" key="2">
    <source>
        <dbReference type="ARBA" id="ARBA00012438"/>
    </source>
</evidence>
<dbReference type="GO" id="GO:0000155">
    <property type="term" value="F:phosphorelay sensor kinase activity"/>
    <property type="evidence" value="ECO:0007669"/>
    <property type="project" value="InterPro"/>
</dbReference>
<dbReference type="HOGENOM" id="CLU_000445_114_39_0"/>
<feature type="coiled-coil region" evidence="9">
    <location>
        <begin position="114"/>
        <end position="144"/>
    </location>
</feature>
<dbReference type="SMART" id="SM00091">
    <property type="entry name" value="PAS"/>
    <property type="match status" value="1"/>
</dbReference>
<dbReference type="Pfam" id="PF13426">
    <property type="entry name" value="PAS_9"/>
    <property type="match status" value="1"/>
</dbReference>
<evidence type="ECO:0000256" key="3">
    <source>
        <dbReference type="ARBA" id="ARBA00022553"/>
    </source>
</evidence>
<dbReference type="GO" id="GO:0005524">
    <property type="term" value="F:ATP binding"/>
    <property type="evidence" value="ECO:0007669"/>
    <property type="project" value="UniProtKB-KW"/>
</dbReference>
<dbReference type="Pfam" id="PF00512">
    <property type="entry name" value="HisKA"/>
    <property type="match status" value="1"/>
</dbReference>
<keyword evidence="3" id="KW-0597">Phosphoprotein</keyword>
<evidence type="ECO:0000256" key="1">
    <source>
        <dbReference type="ARBA" id="ARBA00000085"/>
    </source>
</evidence>
<evidence type="ECO:0000256" key="5">
    <source>
        <dbReference type="ARBA" id="ARBA00022741"/>
    </source>
</evidence>
<dbReference type="RefSeq" id="WP_013388729.1">
    <property type="nucleotide sequence ID" value="NC_014633.1"/>
</dbReference>
<keyword evidence="6 12" id="KW-0418">Kinase</keyword>
<reference evidence="12 13" key="1">
    <citation type="journal article" date="2010" name="Stand. Genomic Sci.">
        <title>Complete genome sequence of Ilyobacter polytropus type strain (CuHbu1).</title>
        <authorList>
            <person name="Sikorski J."/>
            <person name="Chertkov O."/>
            <person name="Lapidus A."/>
            <person name="Nolan M."/>
            <person name="Lucas S."/>
            <person name="Del Rio T.G."/>
            <person name="Tice H."/>
            <person name="Cheng J.F."/>
            <person name="Tapia R."/>
            <person name="Han C."/>
            <person name="Goodwin L."/>
            <person name="Pitluck S."/>
            <person name="Liolios K."/>
            <person name="Ivanova N."/>
            <person name="Mavromatis K."/>
            <person name="Mikhailova N."/>
            <person name="Pati A."/>
            <person name="Chen A."/>
            <person name="Palaniappan K."/>
            <person name="Land M."/>
            <person name="Hauser L."/>
            <person name="Chang Y.J."/>
            <person name="Jeffries C.D."/>
            <person name="Brambilla E."/>
            <person name="Yasawong M."/>
            <person name="Rohde M."/>
            <person name="Pukall R."/>
            <person name="Spring S."/>
            <person name="Goker M."/>
            <person name="Woyke T."/>
            <person name="Bristow J."/>
            <person name="Eisen J.A."/>
            <person name="Markowitz V."/>
            <person name="Hugenholtz P."/>
            <person name="Kyrpides N.C."/>
            <person name="Klenk H.P."/>
        </authorList>
    </citation>
    <scope>NUCLEOTIDE SEQUENCE [LARGE SCALE GENOMIC DNA]</scope>
    <source>
        <strain evidence="13">ATCC 51220 / DSM 2926 / LMG 16218 / CuHBu1</strain>
        <plasmid evidence="13">pILYOP01</plasmid>
    </source>
</reference>
<evidence type="ECO:0000259" key="10">
    <source>
        <dbReference type="PROSITE" id="PS50109"/>
    </source>
</evidence>
<evidence type="ECO:0000256" key="8">
    <source>
        <dbReference type="ARBA" id="ARBA00023012"/>
    </source>
</evidence>
<dbReference type="InterPro" id="IPR000014">
    <property type="entry name" value="PAS"/>
</dbReference>
<dbReference type="SUPFAM" id="SSF47384">
    <property type="entry name" value="Homodimeric domain of signal transducing histidine kinase"/>
    <property type="match status" value="1"/>
</dbReference>
<evidence type="ECO:0000256" key="6">
    <source>
        <dbReference type="ARBA" id="ARBA00022777"/>
    </source>
</evidence>
<dbReference type="AlphaFoldDB" id="E3HD14"/>
<keyword evidence="13" id="KW-1185">Reference proteome</keyword>
<keyword evidence="5" id="KW-0547">Nucleotide-binding</keyword>
<dbReference type="InterPro" id="IPR003661">
    <property type="entry name" value="HisK_dim/P_dom"/>
</dbReference>
<evidence type="ECO:0000256" key="4">
    <source>
        <dbReference type="ARBA" id="ARBA00022679"/>
    </source>
</evidence>
<feature type="domain" description="PAS" evidence="11">
    <location>
        <begin position="2"/>
        <end position="73"/>
    </location>
</feature>
<dbReference type="PROSITE" id="PS50112">
    <property type="entry name" value="PAS"/>
    <property type="match status" value="1"/>
</dbReference>
<dbReference type="Gene3D" id="3.30.565.10">
    <property type="entry name" value="Histidine kinase-like ATPase, C-terminal domain"/>
    <property type="match status" value="1"/>
</dbReference>